<name>A0A6S8DS88_9STRA</name>
<dbReference type="InterPro" id="IPR014710">
    <property type="entry name" value="RmlC-like_jellyroll"/>
</dbReference>
<sequence>MEALLSKLREDTQWHWVKSTEIERLENPSALTFLRDYVAKNRPVILTGLPDVKRWSAMTEWKENDGIILSQGENEVRVNMTPSGFGDAVVDTEEHGEIFVKPHETKMQMSKFFRILSNPNEGVAYLSHQNDNLRLDFSNLMNQVGSQLDISHEAFGNEPEAVNLWIGDERSVSSMHKDFYENMYCVIRGEKVFHLLPPCVQPFLYEQEYQEAHYVYETKSESWKIELEEGSVPWSPIDPAVLIENADVYAIKYPLAGHLRELIITANVREGEVLYLPAMWYHRVTQSQLTVAVNYWHNMDFDFRWVYFSLLERMTALLGNLEGAEKEEAKERIEST</sequence>
<proteinExistence type="predicted"/>
<dbReference type="InterPro" id="IPR041667">
    <property type="entry name" value="Cupin_8"/>
</dbReference>
<reference evidence="3" key="1">
    <citation type="submission" date="2021-01" db="EMBL/GenBank/DDBJ databases">
        <authorList>
            <person name="Corre E."/>
            <person name="Pelletier E."/>
            <person name="Niang G."/>
            <person name="Scheremetjew M."/>
            <person name="Finn R."/>
            <person name="Kale V."/>
            <person name="Holt S."/>
            <person name="Cochrane G."/>
            <person name="Meng A."/>
            <person name="Brown T."/>
            <person name="Cohen L."/>
        </authorList>
    </citation>
    <scope>NUCLEOTIDE SEQUENCE</scope>
    <source>
        <strain evidence="3">GSBS06</strain>
    </source>
</reference>
<evidence type="ECO:0000313" key="2">
    <source>
        <dbReference type="EMBL" id="CAE0441388.1"/>
    </source>
</evidence>
<dbReference type="PANTHER" id="PTHR12461">
    <property type="entry name" value="HYPOXIA-INDUCIBLE FACTOR 1 ALPHA INHIBITOR-RELATED"/>
    <property type="match status" value="1"/>
</dbReference>
<dbReference type="InterPro" id="IPR003347">
    <property type="entry name" value="JmjC_dom"/>
</dbReference>
<feature type="domain" description="JmjC" evidence="1">
    <location>
        <begin position="124"/>
        <end position="312"/>
    </location>
</feature>
<dbReference type="SUPFAM" id="SSF51197">
    <property type="entry name" value="Clavaminate synthase-like"/>
    <property type="match status" value="1"/>
</dbReference>
<dbReference type="SMART" id="SM00558">
    <property type="entry name" value="JmjC"/>
    <property type="match status" value="1"/>
</dbReference>
<protein>
    <recommendedName>
        <fullName evidence="1">JmjC domain-containing protein</fullName>
    </recommendedName>
</protein>
<dbReference type="EMBL" id="HBIN01015187">
    <property type="protein sequence ID" value="CAE0441389.1"/>
    <property type="molecule type" value="Transcribed_RNA"/>
</dbReference>
<accession>A0A6S8DS88</accession>
<organism evidence="3">
    <name type="scientific">Aplanochytrium stocchinoi</name>
    <dbReference type="NCBI Taxonomy" id="215587"/>
    <lineage>
        <taxon>Eukaryota</taxon>
        <taxon>Sar</taxon>
        <taxon>Stramenopiles</taxon>
        <taxon>Bigyra</taxon>
        <taxon>Labyrinthulomycetes</taxon>
        <taxon>Thraustochytrida</taxon>
        <taxon>Thraustochytriidae</taxon>
        <taxon>Aplanochytrium</taxon>
    </lineage>
</organism>
<dbReference type="PANTHER" id="PTHR12461:SF99">
    <property type="entry name" value="BIFUNCTIONAL PEPTIDASE AND (3S)-LYSYL HYDROXYLASE JMJD7"/>
    <property type="match status" value="1"/>
</dbReference>
<gene>
    <name evidence="2" type="ORF">ASTO00021_LOCUS11519</name>
    <name evidence="3" type="ORF">ASTO00021_LOCUS11520</name>
</gene>
<evidence type="ECO:0000259" key="1">
    <source>
        <dbReference type="PROSITE" id="PS51184"/>
    </source>
</evidence>
<evidence type="ECO:0000313" key="3">
    <source>
        <dbReference type="EMBL" id="CAE0441389.1"/>
    </source>
</evidence>
<dbReference type="EMBL" id="HBIN01015186">
    <property type="protein sequence ID" value="CAE0441388.1"/>
    <property type="molecule type" value="Transcribed_RNA"/>
</dbReference>
<dbReference type="AlphaFoldDB" id="A0A6S8DS88"/>
<dbReference type="PROSITE" id="PS51184">
    <property type="entry name" value="JMJC"/>
    <property type="match status" value="1"/>
</dbReference>
<dbReference type="Gene3D" id="2.60.120.10">
    <property type="entry name" value="Jelly Rolls"/>
    <property type="match status" value="1"/>
</dbReference>
<dbReference type="Pfam" id="PF13621">
    <property type="entry name" value="Cupin_8"/>
    <property type="match status" value="1"/>
</dbReference>